<dbReference type="RefSeq" id="XP_065643573.1">
    <property type="nucleotide sequence ID" value="XM_065787501.1"/>
</dbReference>
<dbReference type="Proteomes" id="UP001652625">
    <property type="component" value="Chromosome 01"/>
</dbReference>
<proteinExistence type="predicted"/>
<dbReference type="Pfam" id="PF00531">
    <property type="entry name" value="Death"/>
    <property type="match status" value="1"/>
</dbReference>
<evidence type="ECO:0000259" key="1">
    <source>
        <dbReference type="PROSITE" id="PS50017"/>
    </source>
</evidence>
<accession>A0ABM4B420</accession>
<dbReference type="Gene3D" id="1.10.533.10">
    <property type="entry name" value="Death Domain, Fas"/>
    <property type="match status" value="1"/>
</dbReference>
<protein>
    <submittedName>
        <fullName evidence="3">Uncharacterized protein LOC136075151</fullName>
    </submittedName>
</protein>
<sequence length="125" mass="14705">MGQLFAYLKKDEATVFNQVFKLKFSNSVGVDWRTLGRWLNIEENDLDIIDKDNRKTDEKAYSMLTKWLQMNDNPTLEDLKTASKEMNRMDLAIKVDQFSNLLLFKKQEMDISFSRNEIKIITEAS</sequence>
<keyword evidence="2" id="KW-1185">Reference proteome</keyword>
<dbReference type="CDD" id="cd01670">
    <property type="entry name" value="Death"/>
    <property type="match status" value="1"/>
</dbReference>
<organism evidence="2 3">
    <name type="scientific">Hydra vulgaris</name>
    <name type="common">Hydra</name>
    <name type="synonym">Hydra attenuata</name>
    <dbReference type="NCBI Taxonomy" id="6087"/>
    <lineage>
        <taxon>Eukaryota</taxon>
        <taxon>Metazoa</taxon>
        <taxon>Cnidaria</taxon>
        <taxon>Hydrozoa</taxon>
        <taxon>Hydroidolina</taxon>
        <taxon>Anthoathecata</taxon>
        <taxon>Aplanulata</taxon>
        <taxon>Hydridae</taxon>
        <taxon>Hydra</taxon>
    </lineage>
</organism>
<feature type="domain" description="Death" evidence="1">
    <location>
        <begin position="24"/>
        <end position="99"/>
    </location>
</feature>
<evidence type="ECO:0000313" key="3">
    <source>
        <dbReference type="RefSeq" id="XP_065643573.1"/>
    </source>
</evidence>
<name>A0ABM4B420_HYDVU</name>
<reference evidence="3" key="2">
    <citation type="submission" date="2025-08" db="UniProtKB">
        <authorList>
            <consortium name="RefSeq"/>
        </authorList>
    </citation>
    <scope>IDENTIFICATION</scope>
</reference>
<gene>
    <name evidence="3" type="primary">LOC136075151</name>
</gene>
<dbReference type="SUPFAM" id="SSF47986">
    <property type="entry name" value="DEATH domain"/>
    <property type="match status" value="1"/>
</dbReference>
<evidence type="ECO:0000313" key="2">
    <source>
        <dbReference type="Proteomes" id="UP001652625"/>
    </source>
</evidence>
<dbReference type="InterPro" id="IPR000488">
    <property type="entry name" value="Death_dom"/>
</dbReference>
<dbReference type="InterPro" id="IPR011029">
    <property type="entry name" value="DEATH-like_dom_sf"/>
</dbReference>
<reference evidence="2" key="1">
    <citation type="submission" date="2025-05" db="UniProtKB">
        <authorList>
            <consortium name="RefSeq"/>
        </authorList>
    </citation>
    <scope>NUCLEOTIDE SEQUENCE [LARGE SCALE GENOMIC DNA]</scope>
</reference>
<dbReference type="PROSITE" id="PS50017">
    <property type="entry name" value="DEATH_DOMAIN"/>
    <property type="match status" value="1"/>
</dbReference>
<dbReference type="GeneID" id="136075151"/>